<evidence type="ECO:0008006" key="4">
    <source>
        <dbReference type="Google" id="ProtNLM"/>
    </source>
</evidence>
<dbReference type="OrthoDB" id="4860686at2759"/>
<feature type="signal peptide" evidence="1">
    <location>
        <begin position="1"/>
        <end position="22"/>
    </location>
</feature>
<reference evidence="2" key="1">
    <citation type="submission" date="2020-03" db="EMBL/GenBank/DDBJ databases">
        <authorList>
            <person name="He L."/>
        </authorList>
    </citation>
    <scope>NUCLEOTIDE SEQUENCE</scope>
    <source>
        <strain evidence="2">CkLH20</strain>
    </source>
</reference>
<reference evidence="2" key="2">
    <citation type="submission" date="2020-11" db="EMBL/GenBank/DDBJ databases">
        <title>Whole genome sequencing of Colletotrichum sp.</title>
        <authorList>
            <person name="Li H."/>
        </authorList>
    </citation>
    <scope>NUCLEOTIDE SEQUENCE</scope>
    <source>
        <strain evidence="2">CkLH20</strain>
    </source>
</reference>
<dbReference type="AlphaFoldDB" id="A0A9P6LEN6"/>
<evidence type="ECO:0000256" key="1">
    <source>
        <dbReference type="SAM" id="SignalP"/>
    </source>
</evidence>
<accession>A0A9P6LEN6</accession>
<organism evidence="2 3">
    <name type="scientific">Colletotrichum karsti</name>
    <dbReference type="NCBI Taxonomy" id="1095194"/>
    <lineage>
        <taxon>Eukaryota</taxon>
        <taxon>Fungi</taxon>
        <taxon>Dikarya</taxon>
        <taxon>Ascomycota</taxon>
        <taxon>Pezizomycotina</taxon>
        <taxon>Sordariomycetes</taxon>
        <taxon>Hypocreomycetidae</taxon>
        <taxon>Glomerellales</taxon>
        <taxon>Glomerellaceae</taxon>
        <taxon>Colletotrichum</taxon>
        <taxon>Colletotrichum boninense species complex</taxon>
    </lineage>
</organism>
<sequence length="112" mass="12483">MQLPTMHNIILLLASSTTLISAHRMESLKGKAGNAKFFNRKGESWGVDAHSGCRGTKVPRLVQFCVDWDLGRCHFRGDWLLWAETTCTWRRAEEEDEVPADDGDAAVPVLVG</sequence>
<gene>
    <name evidence="2" type="ORF">CkaCkLH20_09172</name>
</gene>
<keyword evidence="3" id="KW-1185">Reference proteome</keyword>
<dbReference type="EMBL" id="JAATWM020000032">
    <property type="protein sequence ID" value="KAF9873359.1"/>
    <property type="molecule type" value="Genomic_DNA"/>
</dbReference>
<proteinExistence type="predicted"/>
<protein>
    <recommendedName>
        <fullName evidence="4">Secreted protein</fullName>
    </recommendedName>
</protein>
<feature type="chain" id="PRO_5040183703" description="Secreted protein" evidence="1">
    <location>
        <begin position="23"/>
        <end position="112"/>
    </location>
</feature>
<keyword evidence="1" id="KW-0732">Signal</keyword>
<dbReference type="Proteomes" id="UP000781932">
    <property type="component" value="Unassembled WGS sequence"/>
</dbReference>
<name>A0A9P6LEN6_9PEZI</name>
<dbReference type="GeneID" id="62164961"/>
<evidence type="ECO:0000313" key="3">
    <source>
        <dbReference type="Proteomes" id="UP000781932"/>
    </source>
</evidence>
<evidence type="ECO:0000313" key="2">
    <source>
        <dbReference type="EMBL" id="KAF9873359.1"/>
    </source>
</evidence>
<dbReference type="RefSeq" id="XP_038742820.1">
    <property type="nucleotide sequence ID" value="XM_038891887.1"/>
</dbReference>
<comment type="caution">
    <text evidence="2">The sequence shown here is derived from an EMBL/GenBank/DDBJ whole genome shotgun (WGS) entry which is preliminary data.</text>
</comment>